<name>A0A3A2ZKV1_9EURO</name>
<protein>
    <submittedName>
        <fullName evidence="1">BZIP transcription factor</fullName>
    </submittedName>
</protein>
<proteinExistence type="predicted"/>
<sequence>MSGEHLSRQHTAPTFDSLENFNFLMSRQNPAARSRHYSFDADSTGLTPFTNVNMDYDQTEGMGGLSVSSYDSVEDDRNSIDVRGYPYHGKFA</sequence>
<reference evidence="2" key="1">
    <citation type="submission" date="2017-02" db="EMBL/GenBank/DDBJ databases">
        <authorList>
            <person name="Tafer H."/>
            <person name="Lopandic K."/>
        </authorList>
    </citation>
    <scope>NUCLEOTIDE SEQUENCE [LARGE SCALE GENOMIC DNA]</scope>
    <source>
        <strain evidence="2">CBS 366.77</strain>
    </source>
</reference>
<dbReference type="STRING" id="2070753.A0A3A2ZKV1"/>
<keyword evidence="2" id="KW-1185">Reference proteome</keyword>
<evidence type="ECO:0000313" key="2">
    <source>
        <dbReference type="Proteomes" id="UP000266188"/>
    </source>
</evidence>
<organism evidence="1 2">
    <name type="scientific">Aspergillus sclerotialis</name>
    <dbReference type="NCBI Taxonomy" id="2070753"/>
    <lineage>
        <taxon>Eukaryota</taxon>
        <taxon>Fungi</taxon>
        <taxon>Dikarya</taxon>
        <taxon>Ascomycota</taxon>
        <taxon>Pezizomycotina</taxon>
        <taxon>Eurotiomycetes</taxon>
        <taxon>Eurotiomycetidae</taxon>
        <taxon>Eurotiales</taxon>
        <taxon>Aspergillaceae</taxon>
        <taxon>Aspergillus</taxon>
        <taxon>Aspergillus subgen. Polypaecilum</taxon>
    </lineage>
</organism>
<evidence type="ECO:0000313" key="1">
    <source>
        <dbReference type="EMBL" id="RJE23676.1"/>
    </source>
</evidence>
<comment type="caution">
    <text evidence="1">The sequence shown here is derived from an EMBL/GenBank/DDBJ whole genome shotgun (WGS) entry which is preliminary data.</text>
</comment>
<gene>
    <name evidence="1" type="ORF">PHISCL_03971</name>
</gene>
<dbReference type="OrthoDB" id="1939598at2759"/>
<accession>A0A3A2ZKV1</accession>
<dbReference type="AlphaFoldDB" id="A0A3A2ZKV1"/>
<dbReference type="EMBL" id="MVGC01000109">
    <property type="protein sequence ID" value="RJE23676.1"/>
    <property type="molecule type" value="Genomic_DNA"/>
</dbReference>
<dbReference type="Proteomes" id="UP000266188">
    <property type="component" value="Unassembled WGS sequence"/>
</dbReference>